<evidence type="ECO:0008006" key="3">
    <source>
        <dbReference type="Google" id="ProtNLM"/>
    </source>
</evidence>
<dbReference type="KEGG" id="ehx:EMIHUDRAFT_113424"/>
<dbReference type="AlphaFoldDB" id="A0A0D3K367"/>
<dbReference type="Proteomes" id="UP000013827">
    <property type="component" value="Unassembled WGS sequence"/>
</dbReference>
<reference evidence="2" key="1">
    <citation type="journal article" date="2013" name="Nature">
        <title>Pan genome of the phytoplankton Emiliania underpins its global distribution.</title>
        <authorList>
            <person name="Read B.A."/>
            <person name="Kegel J."/>
            <person name="Klute M.J."/>
            <person name="Kuo A."/>
            <person name="Lefebvre S.C."/>
            <person name="Maumus F."/>
            <person name="Mayer C."/>
            <person name="Miller J."/>
            <person name="Monier A."/>
            <person name="Salamov A."/>
            <person name="Young J."/>
            <person name="Aguilar M."/>
            <person name="Claverie J.M."/>
            <person name="Frickenhaus S."/>
            <person name="Gonzalez K."/>
            <person name="Herman E.K."/>
            <person name="Lin Y.C."/>
            <person name="Napier J."/>
            <person name="Ogata H."/>
            <person name="Sarno A.F."/>
            <person name="Shmutz J."/>
            <person name="Schroeder D."/>
            <person name="de Vargas C."/>
            <person name="Verret F."/>
            <person name="von Dassow P."/>
            <person name="Valentin K."/>
            <person name="Van de Peer Y."/>
            <person name="Wheeler G."/>
            <person name="Dacks J.B."/>
            <person name="Delwiche C.F."/>
            <person name="Dyhrman S.T."/>
            <person name="Glockner G."/>
            <person name="John U."/>
            <person name="Richards T."/>
            <person name="Worden A.Z."/>
            <person name="Zhang X."/>
            <person name="Grigoriev I.V."/>
            <person name="Allen A.E."/>
            <person name="Bidle K."/>
            <person name="Borodovsky M."/>
            <person name="Bowler C."/>
            <person name="Brownlee C."/>
            <person name="Cock J.M."/>
            <person name="Elias M."/>
            <person name="Gladyshev V.N."/>
            <person name="Groth M."/>
            <person name="Guda C."/>
            <person name="Hadaegh A."/>
            <person name="Iglesias-Rodriguez M.D."/>
            <person name="Jenkins J."/>
            <person name="Jones B.M."/>
            <person name="Lawson T."/>
            <person name="Leese F."/>
            <person name="Lindquist E."/>
            <person name="Lobanov A."/>
            <person name="Lomsadze A."/>
            <person name="Malik S.B."/>
            <person name="Marsh M.E."/>
            <person name="Mackinder L."/>
            <person name="Mock T."/>
            <person name="Mueller-Roeber B."/>
            <person name="Pagarete A."/>
            <person name="Parker M."/>
            <person name="Probert I."/>
            <person name="Quesneville H."/>
            <person name="Raines C."/>
            <person name="Rensing S.A."/>
            <person name="Riano-Pachon D.M."/>
            <person name="Richier S."/>
            <person name="Rokitta S."/>
            <person name="Shiraiwa Y."/>
            <person name="Soanes D.M."/>
            <person name="van der Giezen M."/>
            <person name="Wahlund T.M."/>
            <person name="Williams B."/>
            <person name="Wilson W."/>
            <person name="Wolfe G."/>
            <person name="Wurch L.L."/>
        </authorList>
    </citation>
    <scope>NUCLEOTIDE SEQUENCE</scope>
</reference>
<sequence length="321" mass="35450">MSRREALQASCNSTGLWVRPPEPTRRNTFLQSTNLLSIERLVKDVCNQANAGCRSGIRLANFGAGEYLTSTRNVATLDPVNKLLLGAGDARALLVDPDANRLHKAARALPASKVVALNEYATPGSVRSQLQRAGLVGVPLSVLKIDIDSFDCDLLAATLAAGTQPRVIVLEANVKFPPKLRFSAHFDARVAAGSRLGKPWGCSLAYQHAVLRDYELLHLDTLDSVHVLRSVWPFARRPCSVRQTYEAGFAEPCRRAARAGWLGDFEQMRPVQAMCRHSESLLKRSNGSKERLLVAAREELMRQDEKQQQKGTTLARWTLEV</sequence>
<keyword evidence="2" id="KW-1185">Reference proteome</keyword>
<name>A0A0D3K367_EMIH1</name>
<organism evidence="1 2">
    <name type="scientific">Emiliania huxleyi (strain CCMP1516)</name>
    <dbReference type="NCBI Taxonomy" id="280463"/>
    <lineage>
        <taxon>Eukaryota</taxon>
        <taxon>Haptista</taxon>
        <taxon>Haptophyta</taxon>
        <taxon>Prymnesiophyceae</taxon>
        <taxon>Isochrysidales</taxon>
        <taxon>Noelaerhabdaceae</taxon>
        <taxon>Emiliania</taxon>
    </lineage>
</organism>
<reference evidence="1" key="2">
    <citation type="submission" date="2024-10" db="UniProtKB">
        <authorList>
            <consortium name="EnsemblProtists"/>
        </authorList>
    </citation>
    <scope>IDENTIFICATION</scope>
</reference>
<evidence type="ECO:0000313" key="1">
    <source>
        <dbReference type="EnsemblProtists" id="EOD30202"/>
    </source>
</evidence>
<dbReference type="GeneID" id="17275474"/>
<dbReference type="PaxDb" id="2903-EOD30202"/>
<protein>
    <recommendedName>
        <fullName evidence="3">Methyltransferase FkbM domain-containing protein</fullName>
    </recommendedName>
</protein>
<proteinExistence type="predicted"/>
<dbReference type="RefSeq" id="XP_005782631.1">
    <property type="nucleotide sequence ID" value="XM_005782574.1"/>
</dbReference>
<dbReference type="HOGENOM" id="CLU_867230_0_0_1"/>
<dbReference type="EnsemblProtists" id="EOD30202">
    <property type="protein sequence ID" value="EOD30202"/>
    <property type="gene ID" value="EMIHUDRAFT_113424"/>
</dbReference>
<accession>A0A0D3K367</accession>
<evidence type="ECO:0000313" key="2">
    <source>
        <dbReference type="Proteomes" id="UP000013827"/>
    </source>
</evidence>